<dbReference type="InterPro" id="IPR022803">
    <property type="entry name" value="Ribosomal_uL5_dom_sf"/>
</dbReference>
<dbReference type="Pfam" id="PF00281">
    <property type="entry name" value="Ribosomal_L5"/>
    <property type="match status" value="1"/>
</dbReference>
<dbReference type="InterPro" id="IPR031310">
    <property type="entry name" value="Ribosomal_uL5_N"/>
</dbReference>
<evidence type="ECO:0000256" key="2">
    <source>
        <dbReference type="ARBA" id="ARBA00022555"/>
    </source>
</evidence>
<dbReference type="Gene3D" id="3.30.1440.10">
    <property type="match status" value="1"/>
</dbReference>
<evidence type="ECO:0000256" key="8">
    <source>
        <dbReference type="HAMAP-Rule" id="MF_01333"/>
    </source>
</evidence>
<evidence type="ECO:0000256" key="5">
    <source>
        <dbReference type="ARBA" id="ARBA00022980"/>
    </source>
</evidence>
<feature type="compositionally biased region" description="Basic and acidic residues" evidence="9">
    <location>
        <begin position="1"/>
        <end position="10"/>
    </location>
</feature>
<dbReference type="GO" id="GO:1990904">
    <property type="term" value="C:ribonucleoprotein complex"/>
    <property type="evidence" value="ECO:0007669"/>
    <property type="project" value="UniProtKB-KW"/>
</dbReference>
<dbReference type="InterPro" id="IPR020930">
    <property type="entry name" value="Ribosomal_uL5_bac-type"/>
</dbReference>
<dbReference type="SUPFAM" id="SSF55282">
    <property type="entry name" value="RL5-like"/>
    <property type="match status" value="1"/>
</dbReference>
<dbReference type="EMBL" id="CP060718">
    <property type="protein sequence ID" value="QNN67228.1"/>
    <property type="molecule type" value="Genomic_DNA"/>
</dbReference>
<evidence type="ECO:0000256" key="9">
    <source>
        <dbReference type="SAM" id="MobiDB-lite"/>
    </source>
</evidence>
<dbReference type="InterPro" id="IPR002132">
    <property type="entry name" value="Ribosomal_uL5"/>
</dbReference>
<dbReference type="PANTHER" id="PTHR11994">
    <property type="entry name" value="60S RIBOSOMAL PROTEIN L11-RELATED"/>
    <property type="match status" value="1"/>
</dbReference>
<dbReference type="GO" id="GO:0019843">
    <property type="term" value="F:rRNA binding"/>
    <property type="evidence" value="ECO:0007669"/>
    <property type="project" value="UniProtKB-UniRule"/>
</dbReference>
<feature type="region of interest" description="Disordered" evidence="9">
    <location>
        <begin position="1"/>
        <end position="38"/>
    </location>
</feature>
<feature type="domain" description="Large ribosomal subunit protein uL5 N-terminal" evidence="10">
    <location>
        <begin position="62"/>
        <end position="118"/>
    </location>
</feature>
<feature type="compositionally biased region" description="Basic and acidic residues" evidence="9">
    <location>
        <begin position="24"/>
        <end position="34"/>
    </location>
</feature>
<keyword evidence="13" id="KW-1185">Reference proteome</keyword>
<dbReference type="KEGG" id="slut:H9L13_11540"/>
<evidence type="ECO:0000313" key="12">
    <source>
        <dbReference type="EMBL" id="QNN67228.1"/>
    </source>
</evidence>
<dbReference type="NCBIfam" id="NF000585">
    <property type="entry name" value="PRK00010.1"/>
    <property type="match status" value="1"/>
</dbReference>
<feature type="domain" description="Large ribosomal subunit protein uL5 C-terminal" evidence="11">
    <location>
        <begin position="122"/>
        <end position="215"/>
    </location>
</feature>
<reference evidence="12 13" key="1">
    <citation type="submission" date="2020-08" db="EMBL/GenBank/DDBJ databases">
        <title>Genome sequence of Sphingomonas lutea KCTC 23642T.</title>
        <authorList>
            <person name="Hyun D.-W."/>
            <person name="Bae J.-W."/>
        </authorList>
    </citation>
    <scope>NUCLEOTIDE SEQUENCE [LARGE SCALE GENOMIC DNA]</scope>
    <source>
        <strain evidence="12 13">KCTC 23642</strain>
    </source>
</reference>
<protein>
    <recommendedName>
        <fullName evidence="7 8">Large ribosomal subunit protein uL5</fullName>
    </recommendedName>
</protein>
<keyword evidence="5 8" id="KW-0689">Ribosomal protein</keyword>
<keyword evidence="2 8" id="KW-0820">tRNA-binding</keyword>
<dbReference type="Proteomes" id="UP000515971">
    <property type="component" value="Chromosome"/>
</dbReference>
<comment type="subunit">
    <text evidence="8">Part of the 50S ribosomal subunit; part of the 5S rRNA/L5/L18/L25 subcomplex. Contacts the 5S rRNA and the P site tRNA. Forms a bridge to the 30S subunit in the 70S ribosome.</text>
</comment>
<dbReference type="AlphaFoldDB" id="A0A7G9SHA3"/>
<dbReference type="InterPro" id="IPR031309">
    <property type="entry name" value="Ribosomal_uL5_C"/>
</dbReference>
<evidence type="ECO:0000259" key="10">
    <source>
        <dbReference type="Pfam" id="PF00281"/>
    </source>
</evidence>
<proteinExistence type="inferred from homology"/>
<keyword evidence="6 8" id="KW-0687">Ribonucleoprotein</keyword>
<evidence type="ECO:0000256" key="6">
    <source>
        <dbReference type="ARBA" id="ARBA00023274"/>
    </source>
</evidence>
<evidence type="ECO:0000256" key="4">
    <source>
        <dbReference type="ARBA" id="ARBA00022884"/>
    </source>
</evidence>
<evidence type="ECO:0000256" key="1">
    <source>
        <dbReference type="ARBA" id="ARBA00008553"/>
    </source>
</evidence>
<dbReference type="GO" id="GO:0005840">
    <property type="term" value="C:ribosome"/>
    <property type="evidence" value="ECO:0007669"/>
    <property type="project" value="UniProtKB-KW"/>
</dbReference>
<dbReference type="FunFam" id="3.30.1440.10:FF:000001">
    <property type="entry name" value="50S ribosomal protein L5"/>
    <property type="match status" value="1"/>
</dbReference>
<comment type="similarity">
    <text evidence="1 8">Belongs to the universal ribosomal protein uL5 family.</text>
</comment>
<evidence type="ECO:0000313" key="13">
    <source>
        <dbReference type="Proteomes" id="UP000515971"/>
    </source>
</evidence>
<dbReference type="GO" id="GO:0000049">
    <property type="term" value="F:tRNA binding"/>
    <property type="evidence" value="ECO:0007669"/>
    <property type="project" value="UniProtKB-UniRule"/>
</dbReference>
<keyword evidence="3 8" id="KW-0699">rRNA-binding</keyword>
<evidence type="ECO:0000259" key="11">
    <source>
        <dbReference type="Pfam" id="PF00673"/>
    </source>
</evidence>
<feature type="compositionally biased region" description="Low complexity" evidence="9">
    <location>
        <begin position="11"/>
        <end position="23"/>
    </location>
</feature>
<dbReference type="Pfam" id="PF00673">
    <property type="entry name" value="Ribosomal_L5_C"/>
    <property type="match status" value="1"/>
</dbReference>
<dbReference type="InterPro" id="IPR020929">
    <property type="entry name" value="Ribosomal_uL5_CS"/>
</dbReference>
<dbReference type="HAMAP" id="MF_01333_B">
    <property type="entry name" value="Ribosomal_uL5_B"/>
    <property type="match status" value="1"/>
</dbReference>
<sequence>MADKEKKAPEADSAVDTAAAEAPAAEKKAGKAKQDSSYTPRLKADYETRIVKAMTEKFGYKNRLEVPRLEKIVINMGVGEATQDKKKVETAAAEMQQISGQKPVITKAKKSIAQFKLREGMPIGCKVTLRRDRMFEFLDRLVTIALPRVRDFRGLNPKSFDGRGNYAMGLKEQIIFPEINYDQIDKVRGMDVIVTTTAKTDEEARELLRLFNFPFPVEAEEKQAA</sequence>
<evidence type="ECO:0000256" key="3">
    <source>
        <dbReference type="ARBA" id="ARBA00022730"/>
    </source>
</evidence>
<dbReference type="RefSeq" id="WP_187537820.1">
    <property type="nucleotide sequence ID" value="NZ_BAABJT010000001.1"/>
</dbReference>
<evidence type="ECO:0000256" key="7">
    <source>
        <dbReference type="ARBA" id="ARBA00035245"/>
    </source>
</evidence>
<dbReference type="GO" id="GO:0003735">
    <property type="term" value="F:structural constituent of ribosome"/>
    <property type="evidence" value="ECO:0007669"/>
    <property type="project" value="InterPro"/>
</dbReference>
<accession>A0A7G9SHA3</accession>
<dbReference type="PROSITE" id="PS00358">
    <property type="entry name" value="RIBOSOMAL_L5"/>
    <property type="match status" value="1"/>
</dbReference>
<organism evidence="12 13">
    <name type="scientific">Sphingomonas lutea</name>
    <dbReference type="NCBI Taxonomy" id="1045317"/>
    <lineage>
        <taxon>Bacteria</taxon>
        <taxon>Pseudomonadati</taxon>
        <taxon>Pseudomonadota</taxon>
        <taxon>Alphaproteobacteria</taxon>
        <taxon>Sphingomonadales</taxon>
        <taxon>Sphingomonadaceae</taxon>
        <taxon>Sphingomonas</taxon>
    </lineage>
</organism>
<name>A0A7G9SHA3_9SPHN</name>
<dbReference type="GO" id="GO:0006412">
    <property type="term" value="P:translation"/>
    <property type="evidence" value="ECO:0007669"/>
    <property type="project" value="UniProtKB-UniRule"/>
</dbReference>
<gene>
    <name evidence="8 12" type="primary">rplE</name>
    <name evidence="12" type="ORF">H9L13_11540</name>
</gene>
<keyword evidence="4 8" id="KW-0694">RNA-binding</keyword>
<comment type="function">
    <text evidence="8">This is 1 of the proteins that bind and probably mediate the attachment of the 5S RNA into the large ribosomal subunit, where it forms part of the central protuberance. In the 70S ribosome it contacts protein S13 of the 30S subunit (bridge B1b), connecting the 2 subunits; this bridge is implicated in subunit movement. Contacts the P site tRNA; the 5S rRNA and some of its associated proteins might help stabilize positioning of ribosome-bound tRNAs.</text>
</comment>